<name>I4B130_TURPD</name>
<evidence type="ECO:0000256" key="2">
    <source>
        <dbReference type="SAM" id="Phobius"/>
    </source>
</evidence>
<sequence>MDEERFRREIAELKEREKKLRSSNKKQTESTDESQNRSNAMRYTWLGAEFAAIFFGFVWGGQWLDARFGTKPWLVLVGICVGFSIALYRLIFVAKKLGEADDE</sequence>
<protein>
    <recommendedName>
        <fullName evidence="5">ATP synthase protein I</fullName>
    </recommendedName>
</protein>
<dbReference type="STRING" id="869212.Turpa_0327"/>
<feature type="region of interest" description="Disordered" evidence="1">
    <location>
        <begin position="17"/>
        <end position="37"/>
    </location>
</feature>
<dbReference type="Proteomes" id="UP000006048">
    <property type="component" value="Chromosome"/>
</dbReference>
<dbReference type="OrthoDB" id="9798708at2"/>
<evidence type="ECO:0000313" key="4">
    <source>
        <dbReference type="Proteomes" id="UP000006048"/>
    </source>
</evidence>
<keyword evidence="4" id="KW-1185">Reference proteome</keyword>
<reference evidence="3 4" key="1">
    <citation type="submission" date="2012-06" db="EMBL/GenBank/DDBJ databases">
        <title>The complete chromosome of genome of Turneriella parva DSM 21527.</title>
        <authorList>
            <consortium name="US DOE Joint Genome Institute (JGI-PGF)"/>
            <person name="Lucas S."/>
            <person name="Han J."/>
            <person name="Lapidus A."/>
            <person name="Bruce D."/>
            <person name="Goodwin L."/>
            <person name="Pitluck S."/>
            <person name="Peters L."/>
            <person name="Kyrpides N."/>
            <person name="Mavromatis K."/>
            <person name="Ivanova N."/>
            <person name="Mikhailova N."/>
            <person name="Chertkov O."/>
            <person name="Detter J.C."/>
            <person name="Tapia R."/>
            <person name="Han C."/>
            <person name="Land M."/>
            <person name="Hauser L."/>
            <person name="Markowitz V."/>
            <person name="Cheng J.-F."/>
            <person name="Hugenholtz P."/>
            <person name="Woyke T."/>
            <person name="Wu D."/>
            <person name="Gronow S."/>
            <person name="Wellnitz S."/>
            <person name="Brambilla E."/>
            <person name="Klenk H.-P."/>
            <person name="Eisen J.A."/>
        </authorList>
    </citation>
    <scope>NUCLEOTIDE SEQUENCE [LARGE SCALE GENOMIC DNA]</scope>
    <source>
        <strain evidence="4">ATCC BAA-1111 / DSM 21527 / NCTC 11395 / H</strain>
    </source>
</reference>
<evidence type="ECO:0008006" key="5">
    <source>
        <dbReference type="Google" id="ProtNLM"/>
    </source>
</evidence>
<proteinExistence type="predicted"/>
<accession>I4B130</accession>
<feature type="transmembrane region" description="Helical" evidence="2">
    <location>
        <begin position="43"/>
        <end position="61"/>
    </location>
</feature>
<evidence type="ECO:0000313" key="3">
    <source>
        <dbReference type="EMBL" id="AFM10987.1"/>
    </source>
</evidence>
<organism evidence="3 4">
    <name type="scientific">Turneriella parva (strain ATCC BAA-1111 / DSM 21527 / NCTC 11395 / H)</name>
    <name type="common">Leptospira parva</name>
    <dbReference type="NCBI Taxonomy" id="869212"/>
    <lineage>
        <taxon>Bacteria</taxon>
        <taxon>Pseudomonadati</taxon>
        <taxon>Spirochaetota</taxon>
        <taxon>Spirochaetia</taxon>
        <taxon>Leptospirales</taxon>
        <taxon>Leptospiraceae</taxon>
        <taxon>Turneriella</taxon>
    </lineage>
</organism>
<evidence type="ECO:0000256" key="1">
    <source>
        <dbReference type="SAM" id="MobiDB-lite"/>
    </source>
</evidence>
<dbReference type="EMBL" id="CP002959">
    <property type="protein sequence ID" value="AFM10987.1"/>
    <property type="molecule type" value="Genomic_DNA"/>
</dbReference>
<keyword evidence="2" id="KW-1133">Transmembrane helix</keyword>
<feature type="transmembrane region" description="Helical" evidence="2">
    <location>
        <begin position="73"/>
        <end position="91"/>
    </location>
</feature>
<keyword evidence="2" id="KW-0812">Transmembrane</keyword>
<keyword evidence="2" id="KW-0472">Membrane</keyword>
<dbReference type="HOGENOM" id="CLU_2262601_0_0_12"/>
<dbReference type="InterPro" id="IPR032820">
    <property type="entry name" value="ATPase_put"/>
</dbReference>
<gene>
    <name evidence="3" type="ordered locus">Turpa_0327</name>
</gene>
<dbReference type="AlphaFoldDB" id="I4B130"/>
<dbReference type="KEGG" id="tpx:Turpa_0327"/>
<dbReference type="RefSeq" id="WP_014801507.1">
    <property type="nucleotide sequence ID" value="NC_018020.1"/>
</dbReference>
<dbReference type="Pfam" id="PF09527">
    <property type="entry name" value="ATPase_gene1"/>
    <property type="match status" value="1"/>
</dbReference>